<dbReference type="Gene3D" id="3.90.1590.10">
    <property type="entry name" value="glutathione-dependent formaldehyde- activating enzyme (gfa)"/>
    <property type="match status" value="1"/>
</dbReference>
<reference evidence="6 7" key="1">
    <citation type="submission" date="2024-04" db="EMBL/GenBank/DDBJ databases">
        <title>Draft genome sequence of Pseudoxanthomonas putridarboris WD12.</title>
        <authorList>
            <person name="Oh J."/>
        </authorList>
    </citation>
    <scope>NUCLEOTIDE SEQUENCE [LARGE SCALE GENOMIC DNA]</scope>
    <source>
        <strain evidence="6 7">WD12</strain>
    </source>
</reference>
<evidence type="ECO:0000313" key="7">
    <source>
        <dbReference type="Proteomes" id="UP001459204"/>
    </source>
</evidence>
<comment type="similarity">
    <text evidence="1">Belongs to the Gfa family.</text>
</comment>
<proteinExistence type="inferred from homology"/>
<evidence type="ECO:0000256" key="2">
    <source>
        <dbReference type="ARBA" id="ARBA00022723"/>
    </source>
</evidence>
<dbReference type="InterPro" id="IPR006913">
    <property type="entry name" value="CENP-V/GFA"/>
</dbReference>
<dbReference type="PANTHER" id="PTHR33337:SF40">
    <property type="entry name" value="CENP-V_GFA DOMAIN-CONTAINING PROTEIN-RELATED"/>
    <property type="match status" value="1"/>
</dbReference>
<accession>A0ABU9IW26</accession>
<feature type="domain" description="CENP-V/GFA" evidence="5">
    <location>
        <begin position="9"/>
        <end position="119"/>
    </location>
</feature>
<evidence type="ECO:0000259" key="5">
    <source>
        <dbReference type="PROSITE" id="PS51891"/>
    </source>
</evidence>
<evidence type="ECO:0000256" key="3">
    <source>
        <dbReference type="ARBA" id="ARBA00022833"/>
    </source>
</evidence>
<dbReference type="PANTHER" id="PTHR33337">
    <property type="entry name" value="GFA DOMAIN-CONTAINING PROTEIN"/>
    <property type="match status" value="1"/>
</dbReference>
<keyword evidence="4" id="KW-0456">Lyase</keyword>
<protein>
    <submittedName>
        <fullName evidence="6">GFA family protein</fullName>
    </submittedName>
</protein>
<evidence type="ECO:0000313" key="6">
    <source>
        <dbReference type="EMBL" id="MEL1263158.1"/>
    </source>
</evidence>
<keyword evidence="7" id="KW-1185">Reference proteome</keyword>
<dbReference type="RefSeq" id="WP_341724351.1">
    <property type="nucleotide sequence ID" value="NZ_JBBWWT010000001.1"/>
</dbReference>
<comment type="caution">
    <text evidence="6">The sequence shown here is derived from an EMBL/GenBank/DDBJ whole genome shotgun (WGS) entry which is preliminary data.</text>
</comment>
<keyword evidence="2" id="KW-0479">Metal-binding</keyword>
<keyword evidence="3" id="KW-0862">Zinc</keyword>
<dbReference type="Proteomes" id="UP001459204">
    <property type="component" value="Unassembled WGS sequence"/>
</dbReference>
<organism evidence="6 7">
    <name type="scientific">Pseudoxanthomonas putridarboris</name>
    <dbReference type="NCBI Taxonomy" id="752605"/>
    <lineage>
        <taxon>Bacteria</taxon>
        <taxon>Pseudomonadati</taxon>
        <taxon>Pseudomonadota</taxon>
        <taxon>Gammaproteobacteria</taxon>
        <taxon>Lysobacterales</taxon>
        <taxon>Lysobacteraceae</taxon>
        <taxon>Pseudoxanthomonas</taxon>
    </lineage>
</organism>
<dbReference type="InterPro" id="IPR011057">
    <property type="entry name" value="Mss4-like_sf"/>
</dbReference>
<name>A0ABU9IW26_9GAMM</name>
<gene>
    <name evidence="6" type="ORF">AAD027_02095</name>
</gene>
<evidence type="ECO:0000256" key="4">
    <source>
        <dbReference type="ARBA" id="ARBA00023239"/>
    </source>
</evidence>
<evidence type="ECO:0000256" key="1">
    <source>
        <dbReference type="ARBA" id="ARBA00005495"/>
    </source>
</evidence>
<sequence length="137" mass="15448">MMEQFPRTARAQCLCGRVSLEADLPSLWAAHCHCTLCRRAHGAAFVTWVGMEEARCRVHDAGGNLQWYASSAEGERGFCRHCGCMMLFRGTRWPGELHVAMAHFTTPVDRMPQVHVYWDEHVPWAAVDPGDGLPRKP</sequence>
<dbReference type="Pfam" id="PF04828">
    <property type="entry name" value="GFA"/>
    <property type="match status" value="1"/>
</dbReference>
<dbReference type="PROSITE" id="PS51891">
    <property type="entry name" value="CENP_V_GFA"/>
    <property type="match status" value="1"/>
</dbReference>
<dbReference type="EMBL" id="JBBWWT010000001">
    <property type="protein sequence ID" value="MEL1263158.1"/>
    <property type="molecule type" value="Genomic_DNA"/>
</dbReference>
<dbReference type="SUPFAM" id="SSF51316">
    <property type="entry name" value="Mss4-like"/>
    <property type="match status" value="1"/>
</dbReference>